<accession>A0ABT5BI69</accession>
<dbReference type="EMBL" id="JAQNDN010000023">
    <property type="protein sequence ID" value="MDC0673841.1"/>
    <property type="molecule type" value="Genomic_DNA"/>
</dbReference>
<sequence>MSAHRVIVSAVSACLLSACHESGIAADPESRTVTAEDVAALGPGEVLELDLSTGAVRFDLVDGPIDFSRVSVRRGDERPALVQDLLVRHGDRWGVQTAGATADFAFELDADMVASARASRGKIATFVWSQSQAISRLPRVDMVEPDEAGVPRFIAGDLGSLIGGSDVREAARGYLAELAPVYRLTDEADFEPVRHTTDPLGVVHVRFQQYLHDLPVVGGGLTVHADAASGQVHAVSGRFVPAEALPLTPTIDPEPAIAAVADGLAREWSSEEAPELVYVVTEAGPRLAWQAVVEYADAEGPQRDIVFVDAVGGELVARHPQIHHARNRKVYDANNGKKLPGKQVMSEGGDTNDSVAKAAYELSGVTYDFYSATFGRDSFNGSGATIHSTVHFDKNYVNAFWNGQQMVYGDGDGKYASPFAKDLDVVAHELTHAVTQHEASLVYQNQSGALNEAMSDIMAAAVDAYKNGVTNKTWLLAETCWTPGVANDAMRYMSNPTQDGSSRDYYPERYKGQQDNGGVHINSGIANLAFYLLVQGGKHPRNKTDIEVPALGMEKAAQIFYRALTNYLDSNAKFQDARNATAQAATDLYGAEAATAVHAAWTAVGVPGAPSGGGDGGGGDGGGGDGGNCSGTPFSGSLSATGDSKQEPNGTYYSSDSSGTHTGCLSGPDGADFDLYLYKWNGSKWAKVAKSEGPTNKESISYEGGAGHYTWEVVSAKGKGSYELKVAAP</sequence>
<dbReference type="RefSeq" id="WP_272007446.1">
    <property type="nucleotide sequence ID" value="NZ_JAQNDN010000023.1"/>
</dbReference>
<feature type="domain" description="FTP" evidence="11">
    <location>
        <begin position="188"/>
        <end position="239"/>
    </location>
</feature>
<evidence type="ECO:0000313" key="13">
    <source>
        <dbReference type="Proteomes" id="UP001217838"/>
    </source>
</evidence>
<dbReference type="Pfam" id="PF02868">
    <property type="entry name" value="Peptidase_M4_C"/>
    <property type="match status" value="1"/>
</dbReference>
<evidence type="ECO:0000259" key="9">
    <source>
        <dbReference type="Pfam" id="PF01447"/>
    </source>
</evidence>
<evidence type="ECO:0000259" key="11">
    <source>
        <dbReference type="Pfam" id="PF07504"/>
    </source>
</evidence>
<comment type="similarity">
    <text evidence="1">Belongs to the peptidase M4 family.</text>
</comment>
<dbReference type="Gene3D" id="3.10.450.490">
    <property type="match status" value="1"/>
</dbReference>
<dbReference type="Gene3D" id="3.10.170.10">
    <property type="match status" value="1"/>
</dbReference>
<dbReference type="PANTHER" id="PTHR33794">
    <property type="entry name" value="BACILLOLYSIN"/>
    <property type="match status" value="1"/>
</dbReference>
<evidence type="ECO:0000313" key="12">
    <source>
        <dbReference type="EMBL" id="MDC0673841.1"/>
    </source>
</evidence>
<dbReference type="PANTHER" id="PTHR33794:SF1">
    <property type="entry name" value="BACILLOLYSIN"/>
    <property type="match status" value="1"/>
</dbReference>
<evidence type="ECO:0000256" key="1">
    <source>
        <dbReference type="ARBA" id="ARBA00009388"/>
    </source>
</evidence>
<keyword evidence="7" id="KW-0482">Metalloprotease</keyword>
<protein>
    <submittedName>
        <fullName evidence="12">M4 family metallopeptidase</fullName>
    </submittedName>
</protein>
<dbReference type="InterPro" id="IPR013856">
    <property type="entry name" value="Peptidase_M4_domain"/>
</dbReference>
<dbReference type="PRINTS" id="PR00730">
    <property type="entry name" value="THERMOLYSIN"/>
</dbReference>
<dbReference type="SUPFAM" id="SSF55486">
    <property type="entry name" value="Metalloproteases ('zincins'), catalytic domain"/>
    <property type="match status" value="1"/>
</dbReference>
<evidence type="ECO:0000256" key="7">
    <source>
        <dbReference type="ARBA" id="ARBA00023049"/>
    </source>
</evidence>
<dbReference type="Gene3D" id="2.60.120.380">
    <property type="match status" value="1"/>
</dbReference>
<feature type="domain" description="Peptidase M4 C-terminal" evidence="10">
    <location>
        <begin position="439"/>
        <end position="606"/>
    </location>
</feature>
<evidence type="ECO:0000256" key="6">
    <source>
        <dbReference type="ARBA" id="ARBA00022833"/>
    </source>
</evidence>
<dbReference type="InterPro" id="IPR050728">
    <property type="entry name" value="Zinc_Metalloprotease_M4"/>
</dbReference>
<organism evidence="12 13">
    <name type="scientific">Nannocystis radixulma</name>
    <dbReference type="NCBI Taxonomy" id="2995305"/>
    <lineage>
        <taxon>Bacteria</taxon>
        <taxon>Pseudomonadati</taxon>
        <taxon>Myxococcota</taxon>
        <taxon>Polyangia</taxon>
        <taxon>Nannocystales</taxon>
        <taxon>Nannocystaceae</taxon>
        <taxon>Nannocystis</taxon>
    </lineage>
</organism>
<dbReference type="InterPro" id="IPR023612">
    <property type="entry name" value="Peptidase_M4"/>
</dbReference>
<keyword evidence="4" id="KW-0732">Signal</keyword>
<keyword evidence="13" id="KW-1185">Reference proteome</keyword>
<proteinExistence type="inferred from homology"/>
<name>A0ABT5BI69_9BACT</name>
<feature type="compositionally biased region" description="Gly residues" evidence="8">
    <location>
        <begin position="610"/>
        <end position="629"/>
    </location>
</feature>
<evidence type="ECO:0000256" key="2">
    <source>
        <dbReference type="ARBA" id="ARBA00022670"/>
    </source>
</evidence>
<dbReference type="InterPro" id="IPR027268">
    <property type="entry name" value="Peptidase_M4/M1_CTD_sf"/>
</dbReference>
<feature type="compositionally biased region" description="Polar residues" evidence="8">
    <location>
        <begin position="630"/>
        <end position="660"/>
    </location>
</feature>
<dbReference type="PROSITE" id="PS51257">
    <property type="entry name" value="PROKAR_LIPOPROTEIN"/>
    <property type="match status" value="1"/>
</dbReference>
<dbReference type="Gene3D" id="1.10.390.10">
    <property type="entry name" value="Neutral Protease Domain 2"/>
    <property type="match status" value="1"/>
</dbReference>
<dbReference type="InterPro" id="IPR011096">
    <property type="entry name" value="FTP_domain"/>
</dbReference>
<keyword evidence="6" id="KW-0862">Zinc</keyword>
<keyword evidence="3" id="KW-0479">Metal-binding</keyword>
<keyword evidence="5" id="KW-0378">Hydrolase</keyword>
<feature type="region of interest" description="Disordered" evidence="8">
    <location>
        <begin position="608"/>
        <end position="660"/>
    </location>
</feature>
<dbReference type="CDD" id="cd09597">
    <property type="entry name" value="M4_TLP"/>
    <property type="match status" value="1"/>
</dbReference>
<dbReference type="Pfam" id="PF07504">
    <property type="entry name" value="FTP"/>
    <property type="match status" value="1"/>
</dbReference>
<evidence type="ECO:0000256" key="4">
    <source>
        <dbReference type="ARBA" id="ARBA00022729"/>
    </source>
</evidence>
<evidence type="ECO:0000256" key="8">
    <source>
        <dbReference type="SAM" id="MobiDB-lite"/>
    </source>
</evidence>
<evidence type="ECO:0000256" key="3">
    <source>
        <dbReference type="ARBA" id="ARBA00022723"/>
    </source>
</evidence>
<evidence type="ECO:0000256" key="5">
    <source>
        <dbReference type="ARBA" id="ARBA00022801"/>
    </source>
</evidence>
<comment type="caution">
    <text evidence="12">The sequence shown here is derived from an EMBL/GenBank/DDBJ whole genome shotgun (WGS) entry which is preliminary data.</text>
</comment>
<reference evidence="12 13" key="1">
    <citation type="submission" date="2022-11" db="EMBL/GenBank/DDBJ databases">
        <title>Minimal conservation of predation-associated metabolite biosynthetic gene clusters underscores biosynthetic potential of Myxococcota including descriptions for ten novel species: Archangium lansinium sp. nov., Myxococcus landrumus sp. nov., Nannocystis bai.</title>
        <authorList>
            <person name="Ahearne A."/>
            <person name="Stevens C."/>
            <person name="Dowd S."/>
        </authorList>
    </citation>
    <scope>NUCLEOTIDE SEQUENCE [LARGE SCALE GENOMIC DNA]</scope>
    <source>
        <strain evidence="12 13">NCELM</strain>
    </source>
</reference>
<feature type="domain" description="Peptidase M4" evidence="9">
    <location>
        <begin position="328"/>
        <end position="436"/>
    </location>
</feature>
<evidence type="ECO:0000259" key="10">
    <source>
        <dbReference type="Pfam" id="PF02868"/>
    </source>
</evidence>
<dbReference type="Proteomes" id="UP001217838">
    <property type="component" value="Unassembled WGS sequence"/>
</dbReference>
<dbReference type="InterPro" id="IPR001570">
    <property type="entry name" value="Peptidase_M4_C_domain"/>
</dbReference>
<dbReference type="Pfam" id="PF01447">
    <property type="entry name" value="Peptidase_M4"/>
    <property type="match status" value="1"/>
</dbReference>
<gene>
    <name evidence="12" type="ORF">POL58_39215</name>
</gene>
<keyword evidence="2" id="KW-0645">Protease</keyword>